<organism evidence="2 3">
    <name type="scientific">Marinibacterium profundimaris</name>
    <dbReference type="NCBI Taxonomy" id="1679460"/>
    <lineage>
        <taxon>Bacteria</taxon>
        <taxon>Pseudomonadati</taxon>
        <taxon>Pseudomonadota</taxon>
        <taxon>Alphaproteobacteria</taxon>
        <taxon>Rhodobacterales</taxon>
        <taxon>Paracoccaceae</taxon>
        <taxon>Marinibacterium</taxon>
    </lineage>
</organism>
<name>A0A225NKH8_9RHOB</name>
<comment type="caution">
    <text evidence="2">The sequence shown here is derived from an EMBL/GenBank/DDBJ whole genome shotgun (WGS) entry which is preliminary data.</text>
</comment>
<dbReference type="Proteomes" id="UP000215377">
    <property type="component" value="Unassembled WGS sequence"/>
</dbReference>
<feature type="region of interest" description="Disordered" evidence="1">
    <location>
        <begin position="67"/>
        <end position="97"/>
    </location>
</feature>
<evidence type="ECO:0000256" key="1">
    <source>
        <dbReference type="SAM" id="MobiDB-lite"/>
    </source>
</evidence>
<sequence>MLGAMYGTAILSLRSRVRGRLAAPRDRLCTAVVSGCHATARGGCYAERIREGGQGILQVDGSAGLCQKGSGPDGQDGFGASSLGQIPAAPDRQSQTE</sequence>
<evidence type="ECO:0000313" key="3">
    <source>
        <dbReference type="Proteomes" id="UP000215377"/>
    </source>
</evidence>
<protein>
    <submittedName>
        <fullName evidence="2">Uncharacterized protein</fullName>
    </submittedName>
</protein>
<keyword evidence="3" id="KW-1185">Reference proteome</keyword>
<dbReference type="EMBL" id="AQQR01000005">
    <property type="protein sequence ID" value="OWU72830.1"/>
    <property type="molecule type" value="Genomic_DNA"/>
</dbReference>
<gene>
    <name evidence="2" type="ORF">ATO3_14065</name>
</gene>
<accession>A0A225NKH8</accession>
<proteinExistence type="predicted"/>
<dbReference type="AlphaFoldDB" id="A0A225NKH8"/>
<evidence type="ECO:0000313" key="2">
    <source>
        <dbReference type="EMBL" id="OWU72830.1"/>
    </source>
</evidence>
<reference evidence="2 3" key="1">
    <citation type="submission" date="2013-04" db="EMBL/GenBank/DDBJ databases">
        <title>Oceanicola sp. 22II1-22F33 Genome Sequencing.</title>
        <authorList>
            <person name="Lai Q."/>
            <person name="Li G."/>
            <person name="Shao Z."/>
        </authorList>
    </citation>
    <scope>NUCLEOTIDE SEQUENCE [LARGE SCALE GENOMIC DNA]</scope>
    <source>
        <strain evidence="2 3">22II1-22F33</strain>
    </source>
</reference>